<evidence type="ECO:0000259" key="1">
    <source>
        <dbReference type="Pfam" id="PF13456"/>
    </source>
</evidence>
<proteinExistence type="predicted"/>
<dbReference type="AlphaFoldDB" id="A0AAW2BJK7"/>
<gene>
    <name evidence="3" type="ORF">SO802_031217</name>
</gene>
<dbReference type="Pfam" id="PF13456">
    <property type="entry name" value="RVT_3"/>
    <property type="match status" value="1"/>
</dbReference>
<dbReference type="GO" id="GO:0003676">
    <property type="term" value="F:nucleic acid binding"/>
    <property type="evidence" value="ECO:0007669"/>
    <property type="project" value="InterPro"/>
</dbReference>
<sequence>MIDLSRGQVWKSRLHERLKMHLWRIAANVLPTKDVISQFANVEVECTLCNLFDESSFHIFALCPIAKSLWFRSQWGVKTDSLGFASIHDFINFLFSPSFAKELIVCQREDFLFFGAILCNVIWKQKNLFLFEGFAVKVEELSFRISKLFLEHKGWRGELVFACSKRLNTIFPFQAEAEAIKWALTLAANLEFEAIIIESDSQVVQYGSSFSSKVVFSL</sequence>
<evidence type="ECO:0000259" key="2">
    <source>
        <dbReference type="Pfam" id="PF13966"/>
    </source>
</evidence>
<evidence type="ECO:0000313" key="4">
    <source>
        <dbReference type="Proteomes" id="UP001459277"/>
    </source>
</evidence>
<dbReference type="EMBL" id="JAZDWU010000011">
    <property type="protein sequence ID" value="KAK9986266.1"/>
    <property type="molecule type" value="Genomic_DNA"/>
</dbReference>
<dbReference type="Pfam" id="PF13966">
    <property type="entry name" value="zf-RVT"/>
    <property type="match status" value="1"/>
</dbReference>
<protein>
    <recommendedName>
        <fullName evidence="5">Reverse transcriptase zinc-binding domain-containing protein</fullName>
    </recommendedName>
</protein>
<evidence type="ECO:0000313" key="3">
    <source>
        <dbReference type="EMBL" id="KAK9986266.1"/>
    </source>
</evidence>
<dbReference type="GO" id="GO:0004523">
    <property type="term" value="F:RNA-DNA hybrid ribonuclease activity"/>
    <property type="evidence" value="ECO:0007669"/>
    <property type="project" value="InterPro"/>
</dbReference>
<keyword evidence="4" id="KW-1185">Reference proteome</keyword>
<reference evidence="3 4" key="1">
    <citation type="submission" date="2024-01" db="EMBL/GenBank/DDBJ databases">
        <title>A telomere-to-telomere, gap-free genome of sweet tea (Lithocarpus litseifolius).</title>
        <authorList>
            <person name="Zhou J."/>
        </authorList>
    </citation>
    <scope>NUCLEOTIDE SEQUENCE [LARGE SCALE GENOMIC DNA]</scope>
    <source>
        <strain evidence="3">Zhou-2022a</strain>
        <tissue evidence="3">Leaf</tissue>
    </source>
</reference>
<evidence type="ECO:0008006" key="5">
    <source>
        <dbReference type="Google" id="ProtNLM"/>
    </source>
</evidence>
<feature type="domain" description="Reverse transcriptase zinc-binding" evidence="2">
    <location>
        <begin position="8"/>
        <end position="70"/>
    </location>
</feature>
<accession>A0AAW2BJK7</accession>
<organism evidence="3 4">
    <name type="scientific">Lithocarpus litseifolius</name>
    <dbReference type="NCBI Taxonomy" id="425828"/>
    <lineage>
        <taxon>Eukaryota</taxon>
        <taxon>Viridiplantae</taxon>
        <taxon>Streptophyta</taxon>
        <taxon>Embryophyta</taxon>
        <taxon>Tracheophyta</taxon>
        <taxon>Spermatophyta</taxon>
        <taxon>Magnoliopsida</taxon>
        <taxon>eudicotyledons</taxon>
        <taxon>Gunneridae</taxon>
        <taxon>Pentapetalae</taxon>
        <taxon>rosids</taxon>
        <taxon>fabids</taxon>
        <taxon>Fagales</taxon>
        <taxon>Fagaceae</taxon>
        <taxon>Lithocarpus</taxon>
    </lineage>
</organism>
<dbReference type="InterPro" id="IPR002156">
    <property type="entry name" value="RNaseH_domain"/>
</dbReference>
<name>A0AAW2BJK7_9ROSI</name>
<dbReference type="Proteomes" id="UP001459277">
    <property type="component" value="Unassembled WGS sequence"/>
</dbReference>
<dbReference type="InterPro" id="IPR026960">
    <property type="entry name" value="RVT-Znf"/>
</dbReference>
<comment type="caution">
    <text evidence="3">The sequence shown here is derived from an EMBL/GenBank/DDBJ whole genome shotgun (WGS) entry which is preliminary data.</text>
</comment>
<feature type="domain" description="RNase H type-1" evidence="1">
    <location>
        <begin position="155"/>
        <end position="204"/>
    </location>
</feature>